<reference evidence="1 2" key="1">
    <citation type="submission" date="2019-04" db="EMBL/GenBank/DDBJ databases">
        <title>Genome sequence of Pelagicola litoralis CL-ES2.</title>
        <authorList>
            <person name="Cao J."/>
        </authorList>
    </citation>
    <scope>NUCLEOTIDE SEQUENCE [LARGE SCALE GENOMIC DNA]</scope>
    <source>
        <strain evidence="1 2">CL-ES2</strain>
    </source>
</reference>
<accession>A0A4U7N7S5</accession>
<protein>
    <submittedName>
        <fullName evidence="1">DUF2155 domain-containing protein</fullName>
    </submittedName>
</protein>
<keyword evidence="2" id="KW-1185">Reference proteome</keyword>
<gene>
    <name evidence="1" type="ORF">FAP39_04305</name>
</gene>
<dbReference type="EMBL" id="SULI01000003">
    <property type="protein sequence ID" value="TKZ21960.1"/>
    <property type="molecule type" value="Genomic_DNA"/>
</dbReference>
<dbReference type="OrthoDB" id="9810376at2"/>
<comment type="caution">
    <text evidence="1">The sequence shown here is derived from an EMBL/GenBank/DDBJ whole genome shotgun (WGS) entry which is preliminary data.</text>
</comment>
<evidence type="ECO:0000313" key="2">
    <source>
        <dbReference type="Proteomes" id="UP000306575"/>
    </source>
</evidence>
<organism evidence="1 2">
    <name type="scientific">Shimia litoralis</name>
    <dbReference type="NCBI Taxonomy" id="420403"/>
    <lineage>
        <taxon>Bacteria</taxon>
        <taxon>Pseudomonadati</taxon>
        <taxon>Pseudomonadota</taxon>
        <taxon>Alphaproteobacteria</taxon>
        <taxon>Rhodobacterales</taxon>
        <taxon>Roseobacteraceae</taxon>
    </lineage>
</organism>
<name>A0A4U7N7S5_9RHOB</name>
<dbReference type="InterPro" id="IPR019225">
    <property type="entry name" value="DUF2155"/>
</dbReference>
<sequence length="123" mass="13357">MPDEPSRFSVDKDLGNVTSEVATPAVKAGGAMLRGLDKLNGIVVDFDLDNGYSRTFGDLRVDLGECRHPEDNATGEGYAYLTIYDGLDAEGPVFQGWMVASSPALNALDHARYDVWVLRCKTS</sequence>
<dbReference type="AlphaFoldDB" id="A0A4U7N7S5"/>
<evidence type="ECO:0000313" key="1">
    <source>
        <dbReference type="EMBL" id="TKZ21960.1"/>
    </source>
</evidence>
<dbReference type="Pfam" id="PF09923">
    <property type="entry name" value="DUF2155"/>
    <property type="match status" value="1"/>
</dbReference>
<dbReference type="Proteomes" id="UP000306575">
    <property type="component" value="Unassembled WGS sequence"/>
</dbReference>
<proteinExistence type="predicted"/>